<feature type="compositionally biased region" description="Low complexity" evidence="1">
    <location>
        <begin position="106"/>
        <end position="126"/>
    </location>
</feature>
<evidence type="ECO:0000256" key="1">
    <source>
        <dbReference type="SAM" id="MobiDB-lite"/>
    </source>
</evidence>
<feature type="compositionally biased region" description="Polar residues" evidence="1">
    <location>
        <begin position="1272"/>
        <end position="1286"/>
    </location>
</feature>
<dbReference type="InterPro" id="IPR002156">
    <property type="entry name" value="RNaseH_domain"/>
</dbReference>
<feature type="compositionally biased region" description="Polar residues" evidence="1">
    <location>
        <begin position="1309"/>
        <end position="1321"/>
    </location>
</feature>
<feature type="region of interest" description="Disordered" evidence="1">
    <location>
        <begin position="948"/>
        <end position="1000"/>
    </location>
</feature>
<dbReference type="Proteomes" id="UP001148838">
    <property type="component" value="Unassembled WGS sequence"/>
</dbReference>
<dbReference type="CDD" id="cd09276">
    <property type="entry name" value="Rnase_HI_RT_non_LTR"/>
    <property type="match status" value="1"/>
</dbReference>
<sequence length="3471" mass="389389">MSLDPNDNVFPVCCAIAHGEIRLTKRLLISSPYAPAELNDHLTNMGVHVLEARSRNKRREASTALQCIISKMENSGTYQESIQTGTEDHPCVEDQILDNAKHLSVQEESSSVQDSGVGDVSSVGEGNSEKKSKSPCRNTPPELIPYCSDVHVVEPDPDSSPPRLLPEDKMSETLPTVLVKDSELSGTLQTKETEIGSSPIRTLADLECILLDDLSDEDSNEYIVTEPSDSVRHRKWRNDATADAYGLSKKLYSGLFVSKGKPKLKERDKLRKASERMMRSPRALIPTSGEACRKYKALDSNNIQSQDSATLNGDCIIVSSSASSVTARQPKTVTVGKVWSPQNKNERTGNILNTFSGGGMPKTCLREYKKSKSSTETLMSDNPKEVGNKMLPLSIRNIVHESDSSTPKRDNKEIRIGDHQHSARHVGTGASFVDVCDSLEPKPKTVTITSNYKFVSKDNDTVFEDRTSQPHQKFVQQKNKMAVSQHNYQFESLFKHKKSYSDTETARDSLIYYTQDSSPFSKKSYHFPDAVSTDDSLIVGTNEPGVKSEIVIDKCGKEGNSSSENMSKAVEFSKSGFVDNEIEKMGEETVPKKRRKVLESPEQENIPLVNISNLSKKNKTIPNIEHIEGSKNDNLSTNTSSNDLQAKFRSNKMDTSNVEITRVILHDAIDKAKHTLHVSESTSEIYKEDSNRQDGLCEGNSFKNDSGIKHIEKQFTVYASVKELKKDKYQKNVSDLNLKENDKSNNKVEDEINFATKGEPLNTDIFSNVLEETNCEKDVDCLSNIPGSETISDSKGKDLHFGCDNSHRSIANSHDDAEVSDYNMTLDTYHWPNIEGDEDEDDDDDFFTVPQRVSTGKEERDVIDGIEILSFETERDMVEFTKIQQDFFYGSSIDDGMIQSDDGFDMMDDTLAYSGDVDLQYVHQAIVPTKTNDITKIKGWRNKQFAVNDNPARCSGPSSDTYEDDDGFESCDVRTADETNIEDDQQNHWYSEDKPNVSDPSTCLKDDRLNQTPEKAHNQMPVLCSSDKQSPSPLKEDVMLNSAAVFRPEAVELLKRLESSVNETKSSKSAFVSDILDNYLSSHSQLNVSYEIPKLGAEEGITHHPELETDQFPFRSPQKLSPAAAEKPRVGRKPGGPKPKTLAEKRKLLEQEMQEAKYKLQRKGIIPQRGRPRLYPPKDSVKASTKFSKHFRGKYKLSSKLKSHPIISNVKDVPNLKEETFHLDPDYKYTWIGKRPIRITGSKVTKTPTVNIEIIKLSDPNSVVPSEEAEQKPTQNSVAFEPSSQAKSEKVKTEEIQTEEERNDKPVTSECTDSQPTNVNPTPEPRIEPLQYGIVVSPGVGYPLHPLAVKQLMKLRSDQFHINQTWAKFAAAVVTSRKKTDDSTKVEKHIIPINDSHHSVDKVLTNSVQGNKISPTEDVKHLKLECSNKESNKLNPLTFEIIKLPSKSESSKITDKVNSASPFILSPDKPSLSHEVKSSKTNTNNVISVTSSCPGLPKESPLDKTECEVKNILEDMIQCVLNHEIENMIIQDDPDTLTCSPLAIPKSPKKAFGKQKKTKSFADWVVCAVAFKVISPYLHRNTVARRNVCLNVLENHESCKTLTEQKDDNSVGEKPSLLYCTAIRLQDEGNRHLARVEKEFKHTVIQSNDEVIVLGGSSSGSTGGNNGGGGRRRREIKLPERYRDSSVVLGKEFAMAEFKMITGEDLGNIPPTVSNQNSRRSERQLHLPTYVQVEVPKPATVTSTKLFNKPTKGKLTPEQKISLWCDRYKVKECRVTVERSEGLEDVVPWCMVHFRYDCFCSGQSMKPFKRMSCRTFARPPPVPGPPLDLTEPANSKQDADQQTRISRNVAIKSTSSRANIHAHNVDRNSARTNGTTINYLLRNQSQWYKNRHKKICIEESEVPSQMSSYDYSNNLVAQSENSSAISNTASCDYAQPDILSPPPALEEEQFMPTHSDFGEVSATDNADEEVGFGKIVSIMSLRPEEFERCETSDMFDFPSEEMQYDNNYMCNIERTENTEAPLLLPPQTHESTSSNVIEGTQAVREECHSADTLTGNTMFDNSSFLIPVLPEASNDISCVRFAELISRKDSELRNILENGTTPLDLSRTTAGAVQLIGWDILLDQQKNQTYHIWLHYKRGSMAKLLVTDTAVKPDQYCTSLHDYKLSSPPDFHNKLPPLVTFLVEQVLVKNEKLSHNKEVDIVSKSTNCFGLLQCDGVHWELVGSLVKSAKDYSVGEIQNASNYSHKIQARQLNDLQNSSENQQQDRRSVEKCQKKIFEVTSIEQNYISNKSEDKVGEMTERETVKLFSKPLKLQNLKENSLKFKTNIDISTQQMGTSKRHSDKGKVVSAGCSVLRKSIDMPVDSGKPSASQSTSSVIPNVVISSVRKVTEESFRKLGKTENATEIIEDVTMSSNYISTTKDCSQDAFDTNRNTVVEKDQMTSIAIRPQGSSVPETRTVAEPNFSLQNDKDSSICTSNANVSEEHFQNNAISKQYGSKETSNSGHMVMKTVQNNLVSEKTSESPNFGPTKENIQSLIVNNSSALVPGVEVPLPIGTQPARWYMLNIKYHFDLLYLISTKCVIRYGHLNRAVSLANNHRKTVRVPIERKCQEKVQVIDSYQPKFGIYSVPDLYTRVFIGPYGLREEAGVNVVKIVNGKFVNAMYLDSEEVTDRSIISLMESDCKNAVLNKKMEELYDNKAQAPNEKGICRGMWLYTTFSKKNSMKKSVLHSDVSEIIPADNFISGRGTCEVNAIHSGADVLRKDPKDENELQTSIQIRRVHTEENNNQLNNNGVNGTPSMVDNTVEIRKIEFKNRQIIGVCNDEAAVDGENEIASKNIGISPVKKVANNFGSVEESISQTMKVPEVMKNVAMKSKPLSNSYSLMLKYDNEGDELVDVVTPCNTSSLFREIQLIMNRKETKRKPQKKPDISSHRRFVPIAPRIDRFNILQHPVLQRPNPVLQAGPIRNMNGTAILSLGKTVVSIKLVPSIPGVGYITAAMYHNKCVVLKNPFTHLDDQSFFQNLETATRWLTDQLKRKVEFIPEDLKLVWRVKHATVNIKTCLPFDKRILDGSYDNRQGLELNGLHQLLVYADDVNMLGENPQMIRENTEILFEASKVIGLEVNPEKTKSLAYVTTSFDGEIVAISESLRNLLFHINKFKNAVILSDSKAAILSIVSKHTPSSQTAEITKMLSQLISLNKRIVFQWIPSHCGILGNENADALAKKAALLLTDLLLNLHITLKRFIISTYLDFNKQNLITQSQGKKWNSLHHNPQLIPDLSRKSSVAAFRLATGHDCLAKHLHRIGIYQSPNCPLCNSNQEMDSEHLKICASVADHGNIFEKYWSARGQMTLFTNTNNYLLFLFFQYITEKGVFKAKPRDSIVHASNEKYRRKELLQGFYRLGSTFLSDEELRQTNKRDILKLVINNKSIPSNQVRKREVAKLKQIYENYGDSIPVIDIDDAIADDIKEGSFIKS</sequence>
<feature type="region of interest" description="Disordered" evidence="1">
    <location>
        <begin position="103"/>
        <end position="141"/>
    </location>
</feature>
<feature type="compositionally biased region" description="Polar residues" evidence="1">
    <location>
        <begin position="1832"/>
        <end position="1843"/>
    </location>
</feature>
<dbReference type="SUPFAM" id="SSF53098">
    <property type="entry name" value="Ribonuclease H-like"/>
    <property type="match status" value="1"/>
</dbReference>
<feature type="non-terminal residue" evidence="3">
    <location>
        <position position="3471"/>
    </location>
</feature>
<feature type="compositionally biased region" description="Basic and acidic residues" evidence="1">
    <location>
        <begin position="1287"/>
        <end position="1307"/>
    </location>
</feature>
<feature type="domain" description="RNase H type-1" evidence="2">
    <location>
        <begin position="3102"/>
        <end position="3225"/>
    </location>
</feature>
<reference evidence="3 4" key="1">
    <citation type="journal article" date="2022" name="Allergy">
        <title>Genome assembly and annotation of Periplaneta americana reveal a comprehensive cockroach allergen profile.</title>
        <authorList>
            <person name="Wang L."/>
            <person name="Xiong Q."/>
            <person name="Saelim N."/>
            <person name="Wang L."/>
            <person name="Nong W."/>
            <person name="Wan A.T."/>
            <person name="Shi M."/>
            <person name="Liu X."/>
            <person name="Cao Q."/>
            <person name="Hui J.H.L."/>
            <person name="Sookrung N."/>
            <person name="Leung T.F."/>
            <person name="Tungtrongchitr A."/>
            <person name="Tsui S.K.W."/>
        </authorList>
    </citation>
    <scope>NUCLEOTIDE SEQUENCE [LARGE SCALE GENOMIC DNA]</scope>
    <source>
        <strain evidence="3">PWHHKU_190912</strain>
    </source>
</reference>
<dbReference type="InterPro" id="IPR012337">
    <property type="entry name" value="RNaseH-like_sf"/>
</dbReference>
<dbReference type="InterPro" id="IPR036397">
    <property type="entry name" value="RNaseH_sf"/>
</dbReference>
<proteinExistence type="predicted"/>
<dbReference type="Pfam" id="PF00075">
    <property type="entry name" value="RNase_H"/>
    <property type="match status" value="1"/>
</dbReference>
<evidence type="ECO:0000313" key="3">
    <source>
        <dbReference type="EMBL" id="KAJ4435641.1"/>
    </source>
</evidence>
<keyword evidence="4" id="KW-1185">Reference proteome</keyword>
<accession>A0ABQ8SN88</accession>
<dbReference type="Gene3D" id="3.30.420.10">
    <property type="entry name" value="Ribonuclease H-like superfamily/Ribonuclease H"/>
    <property type="match status" value="1"/>
</dbReference>
<feature type="region of interest" description="Disordered" evidence="1">
    <location>
        <begin position="1261"/>
        <end position="1326"/>
    </location>
</feature>
<name>A0ABQ8SN88_PERAM</name>
<feature type="region of interest" description="Disordered" evidence="1">
    <location>
        <begin position="1112"/>
        <end position="1141"/>
    </location>
</feature>
<gene>
    <name evidence="3" type="ORF">ANN_18257</name>
</gene>
<evidence type="ECO:0000313" key="4">
    <source>
        <dbReference type="Proteomes" id="UP001148838"/>
    </source>
</evidence>
<dbReference type="PROSITE" id="PS50879">
    <property type="entry name" value="RNASE_H_1"/>
    <property type="match status" value="1"/>
</dbReference>
<feature type="region of interest" description="Disordered" evidence="1">
    <location>
        <begin position="1819"/>
        <end position="1843"/>
    </location>
</feature>
<comment type="caution">
    <text evidence="3">The sequence shown here is derived from an EMBL/GenBank/DDBJ whole genome shotgun (WGS) entry which is preliminary data.</text>
</comment>
<evidence type="ECO:0000259" key="2">
    <source>
        <dbReference type="PROSITE" id="PS50879"/>
    </source>
</evidence>
<protein>
    <recommendedName>
        <fullName evidence="2">RNase H type-1 domain-containing protein</fullName>
    </recommendedName>
</protein>
<organism evidence="3 4">
    <name type="scientific">Periplaneta americana</name>
    <name type="common">American cockroach</name>
    <name type="synonym">Blatta americana</name>
    <dbReference type="NCBI Taxonomy" id="6978"/>
    <lineage>
        <taxon>Eukaryota</taxon>
        <taxon>Metazoa</taxon>
        <taxon>Ecdysozoa</taxon>
        <taxon>Arthropoda</taxon>
        <taxon>Hexapoda</taxon>
        <taxon>Insecta</taxon>
        <taxon>Pterygota</taxon>
        <taxon>Neoptera</taxon>
        <taxon>Polyneoptera</taxon>
        <taxon>Dictyoptera</taxon>
        <taxon>Blattodea</taxon>
        <taxon>Blattoidea</taxon>
        <taxon>Blattidae</taxon>
        <taxon>Blattinae</taxon>
        <taxon>Periplaneta</taxon>
    </lineage>
</organism>
<dbReference type="EMBL" id="JAJSOF020000023">
    <property type="protein sequence ID" value="KAJ4435641.1"/>
    <property type="molecule type" value="Genomic_DNA"/>
</dbReference>